<accession>A0A4R0R0S4</accession>
<comment type="caution">
    <text evidence="1">The sequence shown here is derived from an EMBL/GenBank/DDBJ whole genome shotgun (WGS) entry which is preliminary data.</text>
</comment>
<evidence type="ECO:0000313" key="2">
    <source>
        <dbReference type="Proteomes" id="UP000292702"/>
    </source>
</evidence>
<sequence>MLVGFLRNVPFNFQPNTRVAPASLPVEVRANICSLLGHLGRKGVVVNREQDVQVLRDSTKEYLEALARDAGTTDGQNKSAAAAKRALEAWAKV</sequence>
<evidence type="ECO:0000313" key="1">
    <source>
        <dbReference type="EMBL" id="TCD60352.1"/>
    </source>
</evidence>
<dbReference type="STRING" id="92696.A0A4R0R0S4"/>
<dbReference type="EMBL" id="RWJN01000613">
    <property type="protein sequence ID" value="TCD60352.1"/>
    <property type="molecule type" value="Genomic_DNA"/>
</dbReference>
<dbReference type="AlphaFoldDB" id="A0A4R0R0S4"/>
<reference evidence="1 2" key="1">
    <citation type="submission" date="2018-11" db="EMBL/GenBank/DDBJ databases">
        <title>Genome assembly of Steccherinum ochraceum LE-BIN_3174, the white-rot fungus of the Steccherinaceae family (The Residual Polyporoid clade, Polyporales, Basidiomycota).</title>
        <authorList>
            <person name="Fedorova T.V."/>
            <person name="Glazunova O.A."/>
            <person name="Landesman E.O."/>
            <person name="Moiseenko K.V."/>
            <person name="Psurtseva N.V."/>
            <person name="Savinova O.S."/>
            <person name="Shakhova N.V."/>
            <person name="Tyazhelova T.V."/>
            <person name="Vasina D.V."/>
        </authorList>
    </citation>
    <scope>NUCLEOTIDE SEQUENCE [LARGE SCALE GENOMIC DNA]</scope>
    <source>
        <strain evidence="1 2">LE-BIN_3174</strain>
    </source>
</reference>
<organism evidence="1 2">
    <name type="scientific">Steccherinum ochraceum</name>
    <dbReference type="NCBI Taxonomy" id="92696"/>
    <lineage>
        <taxon>Eukaryota</taxon>
        <taxon>Fungi</taxon>
        <taxon>Dikarya</taxon>
        <taxon>Basidiomycota</taxon>
        <taxon>Agaricomycotina</taxon>
        <taxon>Agaricomycetes</taxon>
        <taxon>Polyporales</taxon>
        <taxon>Steccherinaceae</taxon>
        <taxon>Steccherinum</taxon>
    </lineage>
</organism>
<protein>
    <submittedName>
        <fullName evidence="1">Uncharacterized protein</fullName>
    </submittedName>
</protein>
<dbReference type="OrthoDB" id="26149at2759"/>
<proteinExistence type="predicted"/>
<name>A0A4R0R0S4_9APHY</name>
<dbReference type="Proteomes" id="UP000292702">
    <property type="component" value="Unassembled WGS sequence"/>
</dbReference>
<keyword evidence="2" id="KW-1185">Reference proteome</keyword>
<gene>
    <name evidence="1" type="ORF">EIP91_010326</name>
</gene>